<dbReference type="OrthoDB" id="442188at2"/>
<protein>
    <submittedName>
        <fullName evidence="3">CIA30 family protein</fullName>
    </submittedName>
</protein>
<dbReference type="RefSeq" id="WP_147182854.1">
    <property type="nucleotide sequence ID" value="NZ_CP042382.1"/>
</dbReference>
<dbReference type="SUPFAM" id="SSF49785">
    <property type="entry name" value="Galactose-binding domain-like"/>
    <property type="match status" value="1"/>
</dbReference>
<evidence type="ECO:0000256" key="1">
    <source>
        <dbReference type="ARBA" id="ARBA00007884"/>
    </source>
</evidence>
<dbReference type="PANTHER" id="PTHR13194">
    <property type="entry name" value="COMPLEX I INTERMEDIATE-ASSOCIATED PROTEIN 30"/>
    <property type="match status" value="1"/>
</dbReference>
<keyword evidence="4" id="KW-1185">Reference proteome</keyword>
<evidence type="ECO:0000259" key="2">
    <source>
        <dbReference type="Pfam" id="PF08547"/>
    </source>
</evidence>
<dbReference type="Pfam" id="PF08547">
    <property type="entry name" value="CIA30"/>
    <property type="match status" value="1"/>
</dbReference>
<dbReference type="EMBL" id="CP042382">
    <property type="protein sequence ID" value="QEA37787.1"/>
    <property type="molecule type" value="Genomic_DNA"/>
</dbReference>
<name>A0A5B8SNZ3_9GAMM</name>
<reference evidence="3 4" key="1">
    <citation type="submission" date="2019-06" db="EMBL/GenBank/DDBJ databases">
        <title>Genome analyses of bacteria isolated from kimchi.</title>
        <authorList>
            <person name="Lee S."/>
            <person name="Ahn S."/>
            <person name="Roh S."/>
        </authorList>
    </citation>
    <scope>NUCLEOTIDE SEQUENCE [LARGE SCALE GENOMIC DNA]</scope>
    <source>
        <strain evidence="3 4">CBA4606</strain>
    </source>
</reference>
<dbReference type="Proteomes" id="UP000321272">
    <property type="component" value="Chromosome"/>
</dbReference>
<dbReference type="InterPro" id="IPR008979">
    <property type="entry name" value="Galactose-bd-like_sf"/>
</dbReference>
<dbReference type="KEGG" id="paur:FGL86_01025"/>
<dbReference type="InterPro" id="IPR013857">
    <property type="entry name" value="NADH-UbQ_OxRdtase-assoc_prot30"/>
</dbReference>
<gene>
    <name evidence="3" type="ORF">FGL86_01025</name>
</gene>
<dbReference type="PANTHER" id="PTHR13194:SF19">
    <property type="entry name" value="NAD(P)-BINDING ROSSMANN-FOLD SUPERFAMILY PROTEIN"/>
    <property type="match status" value="1"/>
</dbReference>
<proteinExistence type="inferred from homology"/>
<dbReference type="InterPro" id="IPR039131">
    <property type="entry name" value="NDUFAF1"/>
</dbReference>
<organism evidence="3 4">
    <name type="scientific">Pistricoccus aurantiacus</name>
    <dbReference type="NCBI Taxonomy" id="1883414"/>
    <lineage>
        <taxon>Bacteria</taxon>
        <taxon>Pseudomonadati</taxon>
        <taxon>Pseudomonadota</taxon>
        <taxon>Gammaproteobacteria</taxon>
        <taxon>Oceanospirillales</taxon>
        <taxon>Halomonadaceae</taxon>
        <taxon>Pistricoccus</taxon>
    </lineage>
</organism>
<evidence type="ECO:0000313" key="4">
    <source>
        <dbReference type="Proteomes" id="UP000321272"/>
    </source>
</evidence>
<sequence>MPRLIDFQDLGEAARWRPINDDVMGGVSESEMRAEPGIGVFTGSLSLDNGGGFASVRREPQDYRLAGHTGLRIEVRGDGRRYQLRLRTHRLFDGAAYRAFFQPPAGQWQRVTLSWQTFEPVFRGRVLEDAPPLAPEDIQQIGLLIADRRTGPFRLEIAGLETLDNAEN</sequence>
<feature type="domain" description="NADH:ubiquinone oxidoreductase intermediate-associated protein 30" evidence="2">
    <location>
        <begin position="5"/>
        <end position="157"/>
    </location>
</feature>
<accession>A0A5B8SNZ3</accession>
<comment type="similarity">
    <text evidence="1">Belongs to the CIA30 family.</text>
</comment>
<evidence type="ECO:0000313" key="3">
    <source>
        <dbReference type="EMBL" id="QEA37787.1"/>
    </source>
</evidence>
<dbReference type="AlphaFoldDB" id="A0A5B8SNZ3"/>